<dbReference type="OrthoDB" id="6256565at2759"/>
<evidence type="ECO:0000313" key="2">
    <source>
        <dbReference type="EMBL" id="VEL23721.1"/>
    </source>
</evidence>
<protein>
    <submittedName>
        <fullName evidence="2">Uncharacterized protein</fullName>
    </submittedName>
</protein>
<evidence type="ECO:0000313" key="3">
    <source>
        <dbReference type="Proteomes" id="UP000784294"/>
    </source>
</evidence>
<organism evidence="2 3">
    <name type="scientific">Protopolystoma xenopodis</name>
    <dbReference type="NCBI Taxonomy" id="117903"/>
    <lineage>
        <taxon>Eukaryota</taxon>
        <taxon>Metazoa</taxon>
        <taxon>Spiralia</taxon>
        <taxon>Lophotrochozoa</taxon>
        <taxon>Platyhelminthes</taxon>
        <taxon>Monogenea</taxon>
        <taxon>Polyopisthocotylea</taxon>
        <taxon>Polystomatidea</taxon>
        <taxon>Polystomatidae</taxon>
        <taxon>Protopolystoma</taxon>
    </lineage>
</organism>
<feature type="region of interest" description="Disordered" evidence="1">
    <location>
        <begin position="225"/>
        <end position="288"/>
    </location>
</feature>
<feature type="compositionally biased region" description="Basic and acidic residues" evidence="1">
    <location>
        <begin position="526"/>
        <end position="537"/>
    </location>
</feature>
<evidence type="ECO:0000256" key="1">
    <source>
        <dbReference type="SAM" id="MobiDB-lite"/>
    </source>
</evidence>
<sequence>MLHRYYGQATRQFVVLYVNRTRSEHYLPLGLVDPPSSPAPAPASANTLTNCWSPFASPQAGHDNPVASSGFACVRLTSSFPFLSTGALSLGQLTVARLRRNASTATGPSDQNSPALAANIGASIGWKSSTDNGSEIGSTSGTDNVNSHRLSSEESGAGGGAVVSEADLRVCRTLSHPGFPQSPATRDKQADESCPVGLLSRRRCWLSGQSGSKWQWHLPSLRRSCSSLGQSGTRPARDGPADGLEGRVPAEEEEEEEEEEEGEDDVFTEPRWALDAPGSSRGREEDEQTLYARRGLKIAPLSARPSTPRLAGRLRHRRSAPACCRLNAPVVLATESEWTSRQGSGNRADGSSRETVRCYSSPGFEADRSREASAVAAASSDTSVPSRRLPPDSDSLLVRLRRRLPHRRSGLELKSRCLWHGLWPGVGRDEARCSCQTRRHGRQQLRQLQQDRQATAQEAELLTRPPPNYRCRTEPDSADASQTQTQVLRNRMLTDLPCCQDFSRARDAFLEGLFSTKPTDSCAHPNPDRVGDRSFEQ</sequence>
<feature type="compositionally biased region" description="Polar residues" evidence="1">
    <location>
        <begin position="129"/>
        <end position="149"/>
    </location>
</feature>
<reference evidence="2" key="1">
    <citation type="submission" date="2018-11" db="EMBL/GenBank/DDBJ databases">
        <authorList>
            <consortium name="Pathogen Informatics"/>
        </authorList>
    </citation>
    <scope>NUCLEOTIDE SEQUENCE</scope>
</reference>
<gene>
    <name evidence="2" type="ORF">PXEA_LOCUS17161</name>
</gene>
<dbReference type="Proteomes" id="UP000784294">
    <property type="component" value="Unassembled WGS sequence"/>
</dbReference>
<proteinExistence type="predicted"/>
<feature type="compositionally biased region" description="Polar residues" evidence="1">
    <location>
        <begin position="336"/>
        <end position="345"/>
    </location>
</feature>
<accession>A0A3S5BGT3</accession>
<comment type="caution">
    <text evidence="2">The sequence shown here is derived from an EMBL/GenBank/DDBJ whole genome shotgun (WGS) entry which is preliminary data.</text>
</comment>
<dbReference type="EMBL" id="CAAALY010063463">
    <property type="protein sequence ID" value="VEL23721.1"/>
    <property type="molecule type" value="Genomic_DNA"/>
</dbReference>
<feature type="region of interest" description="Disordered" evidence="1">
    <location>
        <begin position="515"/>
        <end position="537"/>
    </location>
</feature>
<dbReference type="AlphaFoldDB" id="A0A3S5BGT3"/>
<feature type="compositionally biased region" description="Acidic residues" evidence="1">
    <location>
        <begin position="251"/>
        <end position="267"/>
    </location>
</feature>
<name>A0A3S5BGT3_9PLAT</name>
<feature type="region of interest" description="Disordered" evidence="1">
    <location>
        <begin position="336"/>
        <end position="364"/>
    </location>
</feature>
<keyword evidence="3" id="KW-1185">Reference proteome</keyword>
<feature type="region of interest" description="Disordered" evidence="1">
    <location>
        <begin position="129"/>
        <end position="160"/>
    </location>
</feature>
<feature type="compositionally biased region" description="Basic and acidic residues" evidence="1">
    <location>
        <begin position="235"/>
        <end position="250"/>
    </location>
</feature>